<keyword evidence="1" id="KW-0472">Membrane</keyword>
<protein>
    <submittedName>
        <fullName evidence="2">Uncharacterized protein</fullName>
    </submittedName>
</protein>
<keyword evidence="3" id="KW-1185">Reference proteome</keyword>
<feature type="transmembrane region" description="Helical" evidence="1">
    <location>
        <begin position="330"/>
        <end position="351"/>
    </location>
</feature>
<feature type="transmembrane region" description="Helical" evidence="1">
    <location>
        <begin position="121"/>
        <end position="140"/>
    </location>
</feature>
<name>A0A4R3UXM2_ROSSA</name>
<dbReference type="EMBL" id="SMBU01000012">
    <property type="protein sequence ID" value="TCU97035.1"/>
    <property type="molecule type" value="Genomic_DNA"/>
</dbReference>
<dbReference type="OrthoDB" id="9811974at2"/>
<gene>
    <name evidence="2" type="ORF">EV671_101246</name>
</gene>
<dbReference type="Proteomes" id="UP000295110">
    <property type="component" value="Unassembled WGS sequence"/>
</dbReference>
<accession>A0A4R3UXM2</accession>
<dbReference type="RefSeq" id="WP_132571641.1">
    <property type="nucleotide sequence ID" value="NZ_CBCSGL010000025.1"/>
</dbReference>
<feature type="transmembrane region" description="Helical" evidence="1">
    <location>
        <begin position="42"/>
        <end position="61"/>
    </location>
</feature>
<feature type="transmembrane region" description="Helical" evidence="1">
    <location>
        <begin position="73"/>
        <end position="90"/>
    </location>
</feature>
<feature type="transmembrane region" description="Helical" evidence="1">
    <location>
        <begin position="234"/>
        <end position="254"/>
    </location>
</feature>
<evidence type="ECO:0000313" key="3">
    <source>
        <dbReference type="Proteomes" id="UP000295110"/>
    </source>
</evidence>
<feature type="transmembrane region" description="Helical" evidence="1">
    <location>
        <begin position="176"/>
        <end position="197"/>
    </location>
</feature>
<evidence type="ECO:0000256" key="1">
    <source>
        <dbReference type="SAM" id="Phobius"/>
    </source>
</evidence>
<dbReference type="AlphaFoldDB" id="A0A4R3UXM2"/>
<keyword evidence="1" id="KW-1133">Transmembrane helix</keyword>
<evidence type="ECO:0000313" key="2">
    <source>
        <dbReference type="EMBL" id="TCU97035.1"/>
    </source>
</evidence>
<feature type="transmembrane region" description="Helical" evidence="1">
    <location>
        <begin position="299"/>
        <end position="318"/>
    </location>
</feature>
<feature type="transmembrane region" description="Helical" evidence="1">
    <location>
        <begin position="146"/>
        <end position="164"/>
    </location>
</feature>
<reference evidence="2 3" key="1">
    <citation type="submission" date="2019-03" db="EMBL/GenBank/DDBJ databases">
        <title>Genomic Encyclopedia of Type Strains, Phase IV (KMG-IV): sequencing the most valuable type-strain genomes for metagenomic binning, comparative biology and taxonomic classification.</title>
        <authorList>
            <person name="Goeker M."/>
        </authorList>
    </citation>
    <scope>NUCLEOTIDE SEQUENCE [LARGE SCALE GENOMIC DNA]</scope>
    <source>
        <strain evidence="2 3">DSM 654</strain>
    </source>
</reference>
<feature type="transmembrane region" description="Helical" evidence="1">
    <location>
        <begin position="203"/>
        <end position="222"/>
    </location>
</feature>
<comment type="caution">
    <text evidence="2">The sequence shown here is derived from an EMBL/GenBank/DDBJ whole genome shotgun (WGS) entry which is preliminary data.</text>
</comment>
<feature type="transmembrane region" description="Helical" evidence="1">
    <location>
        <begin position="96"/>
        <end position="114"/>
    </location>
</feature>
<sequence>MRRTPALLPRLAFAALVATALLSGIAGGLVRAGVAVPVGAPAVVGHAFLMVCAFMGTVIGIERAVAVKHPAAYAGPLASGAAGLIALGGAPAAAAWLAAVAALAFVGVNLVVVGRQRATHTLLLLAGALAWAAGSLLQALGLLAGAVVPLWLCFLVFTIAAERLEMTRLMRRHAGAGPALVAILAAAACGALLSGLAAGWGGLLYGLSLLALAAWLIAFDIARRTVRAAGLSRYMAVCLLAGYAWLAVAGLAWAGTALGQPWRDAALHALALGFVFSMVLGHAPVILPAVTRVKVAFGWPFYLPLLLLHASLALRLVGGLADPGLKATGAAGNALAIAAFALTLAVSALVWRARHEHRPRNPAHEPLAEN</sequence>
<proteinExistence type="predicted"/>
<organism evidence="2 3">
    <name type="scientific">Roseateles saccharophilus</name>
    <name type="common">Pseudomonas saccharophila</name>
    <dbReference type="NCBI Taxonomy" id="304"/>
    <lineage>
        <taxon>Bacteria</taxon>
        <taxon>Pseudomonadati</taxon>
        <taxon>Pseudomonadota</taxon>
        <taxon>Betaproteobacteria</taxon>
        <taxon>Burkholderiales</taxon>
        <taxon>Sphaerotilaceae</taxon>
        <taxon>Roseateles</taxon>
    </lineage>
</organism>
<feature type="transmembrane region" description="Helical" evidence="1">
    <location>
        <begin position="266"/>
        <end position="287"/>
    </location>
</feature>
<keyword evidence="1" id="KW-0812">Transmembrane</keyword>